<dbReference type="AlphaFoldDB" id="A0A6P8IAK3"/>
<sequence>MMFVRIAVPTLMLLCIVDCKVFPDVPDNVQLRKDSDINLMKVLESIAPVAAEEDASVAPSVDNIERFRRRVEPSNGQSNETAPAQPANVNTQSGEAEVKSEQSAEAIPASDKQAETEANNKQNTQGEADAKSAKSEDAESESASGSGLQAETESDNIAAAMMQQSDAAPNHDPRHPPLSKVEGNEPVKVPHPLTPPYVPQPPAPPPPQPPAPPPSPPVMVVTTIKPVPEMIHYHNDSLGKSRYSMPSLGNPKLTKDTGSGESSGTIKTQEMSADEAAFVSALHNNNEAVAETPNSASLPGSEGAIQEKIDDTSGDDQEASSSGDSSEDVSAKENDSIDDSGSASGGESISESVSDDGSQSSASGAINSEIEVQSSSGANFLSGDKEESGDSQDESEEDQLPGNTGSIKDIEKIEKKALKTADAGETEKPVQQAVEAKKEDKQLQQSTADAPQKSEIKTKEVEITPSGSGMPPAVVTSHIFGESTDNDDTSGDIQVSASGQLTDHITQPFHDPSVIKEEHAWPRHPTVKTTQEQVSEPAKVVVNGEGSGKDQESSILSSIADSESGTETGSGSGSGTDELFQSDSGEQLPGSVGAMGPNLMTMNNLAASGDNSDASESSASGSGSAETVTSSNYKKDNIAKVAGSAVTESKTEASGMDLGFPEGASGSGEEILPGGVGNNDKNEVQPITGSGEEITSGFSSTSDSGSGSETTETVTSTKNVNVESQRSSDSGSGSGLKFGLSHDSKDEENTNKVSAARNTVLPTRSALDGAPLKPTKTLPGSLGVEDSISASGSGISEGSSSIETGDASGAGTVEDQEMLPQYKKNQLTEESVAQTSGQDTAQDVAEEGSGVATIQTMSGETEPVTVKMPTLNLDKESAIKAALGSVGLSDVPVALGSGVGSGFEVEGSSDAVEGSGVSGTLEFTPVTNPEEAVLNVAGNAAKSEGESPKNELEGSAKTHSSGENRHDIPSSDNLNDEPEPDVEVEEEKEGDDAWPKLGDTVDQQMLDSFMISQILEQNLTLFYGGLSGRSGPVGPPGPPGDVGQRGLTGDPGPPGAAGDIGAPGADGSSGVKGPPGPPGPMGYKGQRGPPGPPGRAGSPGSPGIPGIMGYLGPPGPDAIMPNCSYVCEGERTWLQCKQYEMLKINRVFWGREDNQICPNAPVGLTVDNPCETDPEQAMKKVNGQCRNQQACEIVASNVFFDEPSCKNTYKYLKLCYECVPDQANAIDVLTEAGKRKKRGTKLESLISKMRAKEEKRIMDELWRHPFRGRAF</sequence>
<name>A0A6P8IAK3_ACTTE</name>
<proteinExistence type="predicted"/>
<feature type="compositionally biased region" description="Polar residues" evidence="1">
    <location>
        <begin position="116"/>
        <end position="126"/>
    </location>
</feature>
<feature type="compositionally biased region" description="Low complexity" evidence="1">
    <location>
        <begin position="785"/>
        <end position="803"/>
    </location>
</feature>
<dbReference type="PANTHER" id="PTHR46780">
    <property type="entry name" value="PROTEIN EVA-1"/>
    <property type="match status" value="1"/>
</dbReference>
<feature type="compositionally biased region" description="Low complexity" evidence="1">
    <location>
        <begin position="553"/>
        <end position="567"/>
    </location>
</feature>
<dbReference type="Gene3D" id="2.60.120.740">
    <property type="match status" value="1"/>
</dbReference>
<dbReference type="Proteomes" id="UP000515163">
    <property type="component" value="Unplaced"/>
</dbReference>
<protein>
    <submittedName>
        <fullName evidence="5">Cell wall protein IFF6-like</fullName>
    </submittedName>
</protein>
<feature type="region of interest" description="Disordered" evidence="1">
    <location>
        <begin position="906"/>
        <end position="998"/>
    </location>
</feature>
<evidence type="ECO:0000256" key="2">
    <source>
        <dbReference type="SAM" id="SignalP"/>
    </source>
</evidence>
<feature type="region of interest" description="Disordered" evidence="1">
    <location>
        <begin position="1030"/>
        <end position="1109"/>
    </location>
</feature>
<dbReference type="PROSITE" id="PS50228">
    <property type="entry name" value="SUEL_LECTIN"/>
    <property type="match status" value="1"/>
</dbReference>
<dbReference type="Pfam" id="PF02140">
    <property type="entry name" value="SUEL_Lectin"/>
    <property type="match status" value="1"/>
</dbReference>
<feature type="compositionally biased region" description="Basic and acidic residues" evidence="1">
    <location>
        <begin position="408"/>
        <end position="419"/>
    </location>
</feature>
<dbReference type="KEGG" id="aten:116299667"/>
<feature type="signal peptide" evidence="2">
    <location>
        <begin position="1"/>
        <end position="19"/>
    </location>
</feature>
<feature type="compositionally biased region" description="Low complexity" evidence="1">
    <location>
        <begin position="695"/>
        <end position="739"/>
    </location>
</feature>
<feature type="compositionally biased region" description="Basic and acidic residues" evidence="1">
    <location>
        <begin position="943"/>
        <end position="969"/>
    </location>
</feature>
<feature type="compositionally biased region" description="Low complexity" evidence="1">
    <location>
        <begin position="1095"/>
        <end position="1107"/>
    </location>
</feature>
<feature type="compositionally biased region" description="Low complexity" evidence="1">
    <location>
        <begin position="606"/>
        <end position="631"/>
    </location>
</feature>
<dbReference type="InterPro" id="IPR008160">
    <property type="entry name" value="Collagen"/>
</dbReference>
<feature type="compositionally biased region" description="Polar residues" evidence="1">
    <location>
        <begin position="823"/>
        <end position="841"/>
    </location>
</feature>
<organism evidence="4 5">
    <name type="scientific">Actinia tenebrosa</name>
    <name type="common">Australian red waratah sea anemone</name>
    <dbReference type="NCBI Taxonomy" id="6105"/>
    <lineage>
        <taxon>Eukaryota</taxon>
        <taxon>Metazoa</taxon>
        <taxon>Cnidaria</taxon>
        <taxon>Anthozoa</taxon>
        <taxon>Hexacorallia</taxon>
        <taxon>Actiniaria</taxon>
        <taxon>Actiniidae</taxon>
        <taxon>Actinia</taxon>
    </lineage>
</organism>
<feature type="region of interest" description="Disordered" evidence="1">
    <location>
        <begin position="72"/>
        <end position="220"/>
    </location>
</feature>
<feature type="compositionally biased region" description="Acidic residues" evidence="1">
    <location>
        <begin position="389"/>
        <end position="399"/>
    </location>
</feature>
<feature type="compositionally biased region" description="Pro residues" evidence="1">
    <location>
        <begin position="192"/>
        <end position="217"/>
    </location>
</feature>
<feature type="compositionally biased region" description="Basic and acidic residues" evidence="1">
    <location>
        <begin position="128"/>
        <end position="137"/>
    </location>
</feature>
<feature type="compositionally biased region" description="Low complexity" evidence="1">
    <location>
        <begin position="339"/>
        <end position="366"/>
    </location>
</feature>
<feature type="compositionally biased region" description="Polar residues" evidence="1">
    <location>
        <begin position="256"/>
        <end position="271"/>
    </location>
</feature>
<feature type="domain" description="SUEL-type lectin" evidence="3">
    <location>
        <begin position="1126"/>
        <end position="1219"/>
    </location>
</feature>
<feature type="compositionally biased region" description="Polar residues" evidence="1">
    <location>
        <begin position="74"/>
        <end position="94"/>
    </location>
</feature>
<dbReference type="InterPro" id="IPR000922">
    <property type="entry name" value="Lectin_gal-bd_dom"/>
</dbReference>
<feature type="compositionally biased region" description="Basic and acidic residues" evidence="1">
    <location>
        <begin position="452"/>
        <end position="462"/>
    </location>
</feature>
<dbReference type="OrthoDB" id="5984030at2759"/>
<feature type="compositionally biased region" description="Polar residues" evidence="1">
    <location>
        <begin position="370"/>
        <end position="379"/>
    </location>
</feature>
<keyword evidence="4" id="KW-1185">Reference proteome</keyword>
<feature type="compositionally biased region" description="Polar residues" evidence="1">
    <location>
        <begin position="751"/>
        <end position="762"/>
    </location>
</feature>
<feature type="region of interest" description="Disordered" evidence="1">
    <location>
        <begin position="237"/>
        <end position="866"/>
    </location>
</feature>
<dbReference type="GeneID" id="116299667"/>
<reference evidence="5" key="1">
    <citation type="submission" date="2025-08" db="UniProtKB">
        <authorList>
            <consortium name="RefSeq"/>
        </authorList>
    </citation>
    <scope>IDENTIFICATION</scope>
    <source>
        <tissue evidence="5">Tentacle</tissue>
    </source>
</reference>
<evidence type="ECO:0000256" key="1">
    <source>
        <dbReference type="SAM" id="MobiDB-lite"/>
    </source>
</evidence>
<dbReference type="Pfam" id="PF01391">
    <property type="entry name" value="Collagen"/>
    <property type="match status" value="1"/>
</dbReference>
<dbReference type="CDD" id="cd22838">
    <property type="entry name" value="Gal_Rha_Lectin_nemgal"/>
    <property type="match status" value="1"/>
</dbReference>
<accession>A0A6P8IAK3</accession>
<dbReference type="InterPro" id="IPR043159">
    <property type="entry name" value="Lectin_gal-bd_sf"/>
</dbReference>
<evidence type="ECO:0000313" key="4">
    <source>
        <dbReference type="Proteomes" id="UP000515163"/>
    </source>
</evidence>
<feature type="compositionally biased region" description="Polar residues" evidence="1">
    <location>
        <begin position="491"/>
        <end position="505"/>
    </location>
</feature>
<keyword evidence="2" id="KW-0732">Signal</keyword>
<feature type="chain" id="PRO_5027656613" evidence="2">
    <location>
        <begin position="20"/>
        <end position="1271"/>
    </location>
</feature>
<gene>
    <name evidence="5" type="primary">LOC116299667</name>
</gene>
<dbReference type="InParanoid" id="A0A6P8IAK3"/>
<dbReference type="GO" id="GO:0030246">
    <property type="term" value="F:carbohydrate binding"/>
    <property type="evidence" value="ECO:0007669"/>
    <property type="project" value="InterPro"/>
</dbReference>
<feature type="compositionally biased region" description="Acidic residues" evidence="1">
    <location>
        <begin position="974"/>
        <end position="992"/>
    </location>
</feature>
<feature type="compositionally biased region" description="Low complexity" evidence="1">
    <location>
        <begin position="1056"/>
        <end position="1072"/>
    </location>
</feature>
<evidence type="ECO:0000259" key="3">
    <source>
        <dbReference type="PROSITE" id="PS50228"/>
    </source>
</evidence>
<feature type="compositionally biased region" description="Basic and acidic residues" evidence="1">
    <location>
        <begin position="740"/>
        <end position="750"/>
    </location>
</feature>
<evidence type="ECO:0000313" key="5">
    <source>
        <dbReference type="RefSeq" id="XP_031564231.1"/>
    </source>
</evidence>
<dbReference type="RefSeq" id="XP_031564231.1">
    <property type="nucleotide sequence ID" value="XM_031708371.1"/>
</dbReference>
<feature type="compositionally biased region" description="Polar residues" evidence="1">
    <location>
        <begin position="282"/>
        <end position="298"/>
    </location>
</feature>